<evidence type="ECO:0000256" key="1">
    <source>
        <dbReference type="ARBA" id="ARBA00023125"/>
    </source>
</evidence>
<dbReference type="PRINTS" id="PR00455">
    <property type="entry name" value="HTHTETR"/>
</dbReference>
<dbReference type="RefSeq" id="WP_395806306.1">
    <property type="nucleotide sequence ID" value="NZ_CP043494.1"/>
</dbReference>
<evidence type="ECO:0000313" key="4">
    <source>
        <dbReference type="EMBL" id="WNG48656.1"/>
    </source>
</evidence>
<dbReference type="EMBL" id="CP043494">
    <property type="protein sequence ID" value="WNG48656.1"/>
    <property type="molecule type" value="Genomic_DNA"/>
</dbReference>
<dbReference type="Gene3D" id="1.10.357.10">
    <property type="entry name" value="Tetracycline Repressor, domain 2"/>
    <property type="match status" value="1"/>
</dbReference>
<evidence type="ECO:0000259" key="3">
    <source>
        <dbReference type="PROSITE" id="PS50977"/>
    </source>
</evidence>
<dbReference type="PROSITE" id="PS01081">
    <property type="entry name" value="HTH_TETR_1"/>
    <property type="match status" value="1"/>
</dbReference>
<dbReference type="InterPro" id="IPR009057">
    <property type="entry name" value="Homeodomain-like_sf"/>
</dbReference>
<gene>
    <name evidence="4" type="ORF">F0U60_34495</name>
</gene>
<dbReference type="PROSITE" id="PS50977">
    <property type="entry name" value="HTH_TETR_2"/>
    <property type="match status" value="1"/>
</dbReference>
<protein>
    <submittedName>
        <fullName evidence="4">TetR/AcrR family transcriptional regulator</fullName>
    </submittedName>
</protein>
<proteinExistence type="predicted"/>
<organism evidence="4 5">
    <name type="scientific">Archangium minus</name>
    <dbReference type="NCBI Taxonomy" id="83450"/>
    <lineage>
        <taxon>Bacteria</taxon>
        <taxon>Pseudomonadati</taxon>
        <taxon>Myxococcota</taxon>
        <taxon>Myxococcia</taxon>
        <taxon>Myxococcales</taxon>
        <taxon>Cystobacterineae</taxon>
        <taxon>Archangiaceae</taxon>
        <taxon>Archangium</taxon>
    </lineage>
</organism>
<feature type="DNA-binding region" description="H-T-H motif" evidence="2">
    <location>
        <begin position="42"/>
        <end position="61"/>
    </location>
</feature>
<dbReference type="Pfam" id="PF00440">
    <property type="entry name" value="TetR_N"/>
    <property type="match status" value="1"/>
</dbReference>
<dbReference type="InterPro" id="IPR023772">
    <property type="entry name" value="DNA-bd_HTH_TetR-type_CS"/>
</dbReference>
<dbReference type="InterPro" id="IPR041669">
    <property type="entry name" value="TetR_C_15"/>
</dbReference>
<evidence type="ECO:0000313" key="5">
    <source>
        <dbReference type="Proteomes" id="UP001611383"/>
    </source>
</evidence>
<dbReference type="Pfam" id="PF17918">
    <property type="entry name" value="TetR_C_15"/>
    <property type="match status" value="1"/>
</dbReference>
<dbReference type="Proteomes" id="UP001611383">
    <property type="component" value="Chromosome"/>
</dbReference>
<dbReference type="PANTHER" id="PTHR30055">
    <property type="entry name" value="HTH-TYPE TRANSCRIPTIONAL REGULATOR RUTR"/>
    <property type="match status" value="1"/>
</dbReference>
<evidence type="ECO:0000256" key="2">
    <source>
        <dbReference type="PROSITE-ProRule" id="PRU00335"/>
    </source>
</evidence>
<dbReference type="SUPFAM" id="SSF46689">
    <property type="entry name" value="Homeodomain-like"/>
    <property type="match status" value="1"/>
</dbReference>
<sequence>MPPRDRTKRRVAPRQERARASVEAILTAAEMVLRDEGFARATTNRIAARAGVNVALVYRYFAGKEAIVGALIERVANTTYDAVRRALAENALEPLPVALRAMFDALVHPPGIHPALHRELVEHVDITKRRQLVHDVSGRAMALFASFLEERSAELRALPDFEAAMFVLQHAIEASTHAAAFYRPGSLSVDRALDALTELVVRGLLPLPEPGGREFAATNASLPYANHRVGR</sequence>
<dbReference type="InterPro" id="IPR050109">
    <property type="entry name" value="HTH-type_TetR-like_transc_reg"/>
</dbReference>
<dbReference type="PANTHER" id="PTHR30055:SF223">
    <property type="entry name" value="HTH-TYPE TRANSCRIPTIONAL REGULATOR UIDR"/>
    <property type="match status" value="1"/>
</dbReference>
<accession>A0ABY9WZU9</accession>
<dbReference type="InterPro" id="IPR001647">
    <property type="entry name" value="HTH_TetR"/>
</dbReference>
<keyword evidence="1 2" id="KW-0238">DNA-binding</keyword>
<keyword evidence="5" id="KW-1185">Reference proteome</keyword>
<reference evidence="4 5" key="1">
    <citation type="submission" date="2019-08" db="EMBL/GenBank/DDBJ databases">
        <title>Archangium and Cystobacter genomes.</title>
        <authorList>
            <person name="Chen I.-C.K."/>
            <person name="Wielgoss S."/>
        </authorList>
    </citation>
    <scope>NUCLEOTIDE SEQUENCE [LARGE SCALE GENOMIC DNA]</scope>
    <source>
        <strain evidence="4 5">Cbm 6</strain>
    </source>
</reference>
<feature type="domain" description="HTH tetR-type" evidence="3">
    <location>
        <begin position="19"/>
        <end position="79"/>
    </location>
</feature>
<name>A0ABY9WZU9_9BACT</name>